<protein>
    <recommendedName>
        <fullName evidence="1">B30.2/SPRY domain-containing protein</fullName>
    </recommendedName>
</protein>
<sequence length="295" mass="33072">MPYLVCLYVWIDIRSPGCEVNLTQICHYLLTYSKYLLNCSRDAIPPTKNWTEVNIPPPPYGRSVGSVVTQLKEEFINGTEKLIAKAKLIRVQEYAVDVSLDPDTANAHLILSDNGKQVCCGDVEQNLPDNPERFNPAVNVLGKQSCSSGRFYYEVQVKGKTSWDLGIAKESVSRKGGNITLSPENGFWTMDLSDGDEYIAIDELVAHLSLKSNPERVGVFVDYEEGLISFYDVEAADHLYTFTGCSFTEKLYPFFSPCTNDKGRNSAPLIICPEIWRKCPDMISVPVLCRTKCRV</sequence>
<name>A0A3B4USM9_SERDU</name>
<dbReference type="Pfam" id="PF00622">
    <property type="entry name" value="SPRY"/>
    <property type="match status" value="1"/>
</dbReference>
<dbReference type="InterPro" id="IPR013320">
    <property type="entry name" value="ConA-like_dom_sf"/>
</dbReference>
<keyword evidence="3" id="KW-1185">Reference proteome</keyword>
<dbReference type="OMA" id="CSSWPDL"/>
<dbReference type="AlphaFoldDB" id="A0A3B4USM9"/>
<dbReference type="PANTHER" id="PTHR24103">
    <property type="entry name" value="E3 UBIQUITIN-PROTEIN LIGASE TRIM"/>
    <property type="match status" value="1"/>
</dbReference>
<dbReference type="Ensembl" id="ENSSDUT00000021187.1">
    <property type="protein sequence ID" value="ENSSDUP00000020810.1"/>
    <property type="gene ID" value="ENSSDUG00000015146.1"/>
</dbReference>
<dbReference type="Proteomes" id="UP000261420">
    <property type="component" value="Unplaced"/>
</dbReference>
<dbReference type="Pfam" id="PF13765">
    <property type="entry name" value="PRY"/>
    <property type="match status" value="1"/>
</dbReference>
<reference evidence="2" key="2">
    <citation type="submission" date="2025-09" db="UniProtKB">
        <authorList>
            <consortium name="Ensembl"/>
        </authorList>
    </citation>
    <scope>IDENTIFICATION</scope>
</reference>
<dbReference type="STRING" id="41447.ENSSDUP00000020810"/>
<evidence type="ECO:0000259" key="1">
    <source>
        <dbReference type="PROSITE" id="PS50188"/>
    </source>
</evidence>
<dbReference type="CDD" id="cd13733">
    <property type="entry name" value="SPRY_PRY_C-I_1"/>
    <property type="match status" value="1"/>
</dbReference>
<dbReference type="InterPro" id="IPR003879">
    <property type="entry name" value="Butyrophylin_SPRY"/>
</dbReference>
<dbReference type="InterPro" id="IPR043136">
    <property type="entry name" value="B30.2/SPRY_sf"/>
</dbReference>
<evidence type="ECO:0000313" key="2">
    <source>
        <dbReference type="Ensembl" id="ENSSDUP00000020810.1"/>
    </source>
</evidence>
<dbReference type="FunFam" id="2.60.120.920:FF:000004">
    <property type="entry name" value="Butyrophilin subfamily 1 member A1"/>
    <property type="match status" value="1"/>
</dbReference>
<accession>A0A3B4USM9</accession>
<dbReference type="PRINTS" id="PR01407">
    <property type="entry name" value="BUTYPHLNCDUF"/>
</dbReference>
<feature type="domain" description="B30.2/SPRY" evidence="1">
    <location>
        <begin position="78"/>
        <end position="274"/>
    </location>
</feature>
<organism evidence="2 3">
    <name type="scientific">Seriola dumerili</name>
    <name type="common">Greater amberjack</name>
    <name type="synonym">Caranx dumerili</name>
    <dbReference type="NCBI Taxonomy" id="41447"/>
    <lineage>
        <taxon>Eukaryota</taxon>
        <taxon>Metazoa</taxon>
        <taxon>Chordata</taxon>
        <taxon>Craniata</taxon>
        <taxon>Vertebrata</taxon>
        <taxon>Euteleostomi</taxon>
        <taxon>Actinopterygii</taxon>
        <taxon>Neopterygii</taxon>
        <taxon>Teleostei</taxon>
        <taxon>Neoteleostei</taxon>
        <taxon>Acanthomorphata</taxon>
        <taxon>Carangaria</taxon>
        <taxon>Carangiformes</taxon>
        <taxon>Carangidae</taxon>
        <taxon>Seriola</taxon>
    </lineage>
</organism>
<proteinExistence type="predicted"/>
<dbReference type="PROSITE" id="PS50188">
    <property type="entry name" value="B302_SPRY"/>
    <property type="match status" value="1"/>
</dbReference>
<dbReference type="SMART" id="SM00589">
    <property type="entry name" value="PRY"/>
    <property type="match status" value="1"/>
</dbReference>
<dbReference type="SMART" id="SM00449">
    <property type="entry name" value="SPRY"/>
    <property type="match status" value="1"/>
</dbReference>
<dbReference type="InterPro" id="IPR050143">
    <property type="entry name" value="TRIM/RBCC"/>
</dbReference>
<dbReference type="InterPro" id="IPR003877">
    <property type="entry name" value="SPRY_dom"/>
</dbReference>
<dbReference type="SUPFAM" id="SSF49899">
    <property type="entry name" value="Concanavalin A-like lectins/glucanases"/>
    <property type="match status" value="1"/>
</dbReference>
<dbReference type="GeneTree" id="ENSGT01040000240400"/>
<reference evidence="2" key="1">
    <citation type="submission" date="2025-08" db="UniProtKB">
        <authorList>
            <consortium name="Ensembl"/>
        </authorList>
    </citation>
    <scope>IDENTIFICATION</scope>
</reference>
<evidence type="ECO:0000313" key="3">
    <source>
        <dbReference type="Proteomes" id="UP000261420"/>
    </source>
</evidence>
<dbReference type="Gene3D" id="2.60.120.920">
    <property type="match status" value="1"/>
</dbReference>
<dbReference type="InterPro" id="IPR006574">
    <property type="entry name" value="PRY"/>
</dbReference>
<dbReference type="InterPro" id="IPR001870">
    <property type="entry name" value="B30.2/SPRY"/>
</dbReference>